<feature type="transmembrane region" description="Helical" evidence="6">
    <location>
        <begin position="143"/>
        <end position="166"/>
    </location>
</feature>
<evidence type="ECO:0000313" key="7">
    <source>
        <dbReference type="EMBL" id="EFC93587.1"/>
    </source>
</evidence>
<dbReference type="Pfam" id="PF00209">
    <property type="entry name" value="SNF"/>
    <property type="match status" value="2"/>
</dbReference>
<keyword evidence="5 6" id="KW-0472">Membrane</keyword>
<dbReference type="EMBL" id="ABYV02000006">
    <property type="protein sequence ID" value="EFC93587.1"/>
    <property type="molecule type" value="Genomic_DNA"/>
</dbReference>
<feature type="transmembrane region" description="Helical" evidence="6">
    <location>
        <begin position="320"/>
        <end position="341"/>
    </location>
</feature>
<organism evidence="7 8">
    <name type="scientific">Methanobrevibacter smithii DSM 2374</name>
    <dbReference type="NCBI Taxonomy" id="521002"/>
    <lineage>
        <taxon>Archaea</taxon>
        <taxon>Methanobacteriati</taxon>
        <taxon>Methanobacteriota</taxon>
        <taxon>Methanomada group</taxon>
        <taxon>Methanobacteria</taxon>
        <taxon>Methanobacteriales</taxon>
        <taxon>Methanobacteriaceae</taxon>
        <taxon>Methanobrevibacter</taxon>
    </lineage>
</organism>
<evidence type="ECO:0000256" key="5">
    <source>
        <dbReference type="ARBA" id="ARBA00023136"/>
    </source>
</evidence>
<dbReference type="PRINTS" id="PR00176">
    <property type="entry name" value="NANEUSMPORT"/>
</dbReference>
<feature type="transmembrane region" description="Helical" evidence="6">
    <location>
        <begin position="431"/>
        <end position="452"/>
    </location>
</feature>
<evidence type="ECO:0000256" key="1">
    <source>
        <dbReference type="ARBA" id="ARBA00004141"/>
    </source>
</evidence>
<gene>
    <name evidence="7" type="ORF">METSMIF1_03170</name>
</gene>
<keyword evidence="2" id="KW-0813">Transport</keyword>
<evidence type="ECO:0000256" key="4">
    <source>
        <dbReference type="ARBA" id="ARBA00022989"/>
    </source>
</evidence>
<dbReference type="InterPro" id="IPR000175">
    <property type="entry name" value="Na/ntran_symport"/>
</dbReference>
<dbReference type="RefSeq" id="WP_004033450.1">
    <property type="nucleotide sequence ID" value="NZ_GG704759.1"/>
</dbReference>
<proteinExistence type="predicted"/>
<dbReference type="GO" id="GO:0016020">
    <property type="term" value="C:membrane"/>
    <property type="evidence" value="ECO:0007669"/>
    <property type="project" value="UniProtKB-SubCell"/>
</dbReference>
<dbReference type="SUPFAM" id="SSF161070">
    <property type="entry name" value="SNF-like"/>
    <property type="match status" value="1"/>
</dbReference>
<sequence length="498" mass="54643">MAKTKDKNEWGSNLSFLLAMIGSAVGLGNIWRYPYVLYSNGGGAFFIPYIVAILIMGIPFLILEYGVGYNFKSSFPKAVKSISKKWEYLGWFLPVAVFMILIYYSAILGWDGFYVIISAFKGWGADPNAYFTGSFLQANDTLGGLGTFVPFVAIAMLVGWVIMWVISHTDLEKGLGRVSKVLVPLLFAIMIFIVLFSLTLPGAGIGLAELYNPDWSLLLNFNIWMAAFGQMIFSLSLGMSIAFTYASYTKDDSDLVSNALWVTVANCGFENFAAIGVFSILGYMSLQSGVAVPDLVTQGTGLVFIVYPTVFNVLGDWASVIGPLFFFTVYLAGLTSILSTIEPLSFSIQNKFGWSRNKTMTILCVFGAAVSMIYATAMGSYILGIADTFVNQIAILIGVIFECIIFAWIFKAENIIPKLNAKSKSIKLGKWWLVVVKYVLPIFIAIVWVGGILEVISSGSMLELAILAILTIILLGATFIFTKLPAKSGEWDEVKQRL</sequence>
<dbReference type="PROSITE" id="PS50267">
    <property type="entry name" value="NA_NEUROTRAN_SYMP_3"/>
    <property type="match status" value="1"/>
</dbReference>
<evidence type="ECO:0000256" key="6">
    <source>
        <dbReference type="SAM" id="Phobius"/>
    </source>
</evidence>
<dbReference type="Proteomes" id="UP000004028">
    <property type="component" value="Unassembled WGS sequence"/>
</dbReference>
<dbReference type="HOGENOM" id="CLU_006855_3_3_2"/>
<comment type="caution">
    <text evidence="7">The sequence shown here is derived from an EMBL/GenBank/DDBJ whole genome shotgun (WGS) entry which is preliminary data.</text>
</comment>
<evidence type="ECO:0000256" key="2">
    <source>
        <dbReference type="ARBA" id="ARBA00022448"/>
    </source>
</evidence>
<accession>D2ZQP0</accession>
<evidence type="ECO:0000256" key="3">
    <source>
        <dbReference type="ARBA" id="ARBA00022692"/>
    </source>
</evidence>
<feature type="transmembrane region" description="Helical" evidence="6">
    <location>
        <begin position="88"/>
        <end position="106"/>
    </location>
</feature>
<evidence type="ECO:0000313" key="8">
    <source>
        <dbReference type="Proteomes" id="UP000004028"/>
    </source>
</evidence>
<feature type="transmembrane region" description="Helical" evidence="6">
    <location>
        <begin position="362"/>
        <end position="383"/>
    </location>
</feature>
<feature type="transmembrane region" description="Helical" evidence="6">
    <location>
        <begin position="223"/>
        <end position="248"/>
    </location>
</feature>
<dbReference type="PANTHER" id="PTHR42948">
    <property type="entry name" value="TRANSPORTER"/>
    <property type="match status" value="1"/>
</dbReference>
<protein>
    <submittedName>
        <fullName evidence="7">Sodium:neurotransmitter symporter family protein</fullName>
    </submittedName>
</protein>
<reference evidence="7 8" key="1">
    <citation type="submission" date="2010-01" db="EMBL/GenBank/DDBJ databases">
        <authorList>
            <person name="Weinstock G."/>
            <person name="Sodergren E."/>
            <person name="Clifton S."/>
            <person name="Fulton L."/>
            <person name="Fulton B."/>
            <person name="Courtney L."/>
            <person name="Fronick C."/>
            <person name="Harrison M."/>
            <person name="Strong C."/>
            <person name="Farmer C."/>
            <person name="Delahaunty K."/>
            <person name="Markovic C."/>
            <person name="Hall O."/>
            <person name="Minx P."/>
            <person name="Tomlinson C."/>
            <person name="Mitreva M."/>
            <person name="Nelson J."/>
            <person name="Hou S."/>
            <person name="Wollam A."/>
            <person name="Pepin K.H."/>
            <person name="Johnson M."/>
            <person name="Bhonagiri V."/>
            <person name="Nash W.E."/>
            <person name="Warren W."/>
            <person name="Chinwalla A."/>
            <person name="Mardis E.R."/>
            <person name="Wilson R.K."/>
        </authorList>
    </citation>
    <scope>NUCLEOTIDE SEQUENCE [LARGE SCALE GENOMIC DNA]</scope>
    <source>
        <strain evidence="7 8">DSM 2374</strain>
    </source>
</reference>
<feature type="transmembrane region" description="Helical" evidence="6">
    <location>
        <begin position="43"/>
        <end position="67"/>
    </location>
</feature>
<name>D2ZQP0_METSM</name>
<dbReference type="PANTHER" id="PTHR42948:SF1">
    <property type="entry name" value="TRANSPORTER"/>
    <property type="match status" value="1"/>
</dbReference>
<dbReference type="InterPro" id="IPR037272">
    <property type="entry name" value="SNS_sf"/>
</dbReference>
<feature type="transmembrane region" description="Helical" evidence="6">
    <location>
        <begin position="464"/>
        <end position="482"/>
    </location>
</feature>
<dbReference type="AlphaFoldDB" id="D2ZQP0"/>
<feature type="transmembrane region" description="Helical" evidence="6">
    <location>
        <begin position="260"/>
        <end position="283"/>
    </location>
</feature>
<feature type="transmembrane region" description="Helical" evidence="6">
    <location>
        <begin position="12"/>
        <end position="31"/>
    </location>
</feature>
<feature type="transmembrane region" description="Helical" evidence="6">
    <location>
        <begin position="186"/>
        <end position="211"/>
    </location>
</feature>
<keyword evidence="4 6" id="KW-1133">Transmembrane helix</keyword>
<comment type="subcellular location">
    <subcellularLocation>
        <location evidence="1">Membrane</location>
        <topology evidence="1">Multi-pass membrane protein</topology>
    </subcellularLocation>
</comment>
<dbReference type="NCBIfam" id="NF037979">
    <property type="entry name" value="Na_transp"/>
    <property type="match status" value="1"/>
</dbReference>
<feature type="transmembrane region" description="Helical" evidence="6">
    <location>
        <begin position="389"/>
        <end position="410"/>
    </location>
</feature>
<dbReference type="CDD" id="cd10334">
    <property type="entry name" value="SLC6sbd_u1"/>
    <property type="match status" value="1"/>
</dbReference>
<keyword evidence="3 6" id="KW-0812">Transmembrane</keyword>
<dbReference type="PATRIC" id="fig|521002.11.peg.1139"/>